<accession>A0ABV7ELP5</accession>
<name>A0ABV7ELP5_9GAMM</name>
<reference evidence="2" key="1">
    <citation type="journal article" date="2019" name="Int. J. Syst. Evol. Microbiol.">
        <title>The Global Catalogue of Microorganisms (GCM) 10K type strain sequencing project: providing services to taxonomists for standard genome sequencing and annotation.</title>
        <authorList>
            <consortium name="The Broad Institute Genomics Platform"/>
            <consortium name="The Broad Institute Genome Sequencing Center for Infectious Disease"/>
            <person name="Wu L."/>
            <person name="Ma J."/>
        </authorList>
    </citation>
    <scope>NUCLEOTIDE SEQUENCE [LARGE SCALE GENOMIC DNA]</scope>
    <source>
        <strain evidence="2">KCTC 52640</strain>
    </source>
</reference>
<gene>
    <name evidence="1" type="ORF">ACFOSU_02600</name>
</gene>
<protein>
    <submittedName>
        <fullName evidence="1">DUF3108 domain-containing protein</fullName>
    </submittedName>
</protein>
<dbReference type="RefSeq" id="WP_380686449.1">
    <property type="nucleotide sequence ID" value="NZ_JBHRSS010000001.1"/>
</dbReference>
<dbReference type="EMBL" id="JBHRSS010000001">
    <property type="protein sequence ID" value="MFC3102778.1"/>
    <property type="molecule type" value="Genomic_DNA"/>
</dbReference>
<dbReference type="InterPro" id="IPR021457">
    <property type="entry name" value="DUF3108"/>
</dbReference>
<dbReference type="Pfam" id="PF11306">
    <property type="entry name" value="DUF3108"/>
    <property type="match status" value="1"/>
</dbReference>
<comment type="caution">
    <text evidence="1">The sequence shown here is derived from an EMBL/GenBank/DDBJ whole genome shotgun (WGS) entry which is preliminary data.</text>
</comment>
<evidence type="ECO:0000313" key="1">
    <source>
        <dbReference type="EMBL" id="MFC3102778.1"/>
    </source>
</evidence>
<sequence length="229" mass="25767">MLGVLATGTAQADVTDTFTANFDVHRGKLALGTTAFGITPGAKAGCYVYTGQARPNALVRLFLGDVTDESRFCIEDGVIRPQHFRHHIAGDEKKSYTLDFDWSAHEVHYRSEAGKQDTMTLPERALDPLSIHMAARQWVDEADDPETLGEADFPMVDEDEIKTYRLRATDGGDIQTPAGRYDTVRVDRVDDNKRLTFWLARSAEWIPVRVEQQKDEDGIFQMNMTALER</sequence>
<organism evidence="1 2">
    <name type="scientific">Salinisphaera aquimarina</name>
    <dbReference type="NCBI Taxonomy" id="2094031"/>
    <lineage>
        <taxon>Bacteria</taxon>
        <taxon>Pseudomonadati</taxon>
        <taxon>Pseudomonadota</taxon>
        <taxon>Gammaproteobacteria</taxon>
        <taxon>Salinisphaerales</taxon>
        <taxon>Salinisphaeraceae</taxon>
        <taxon>Salinisphaera</taxon>
    </lineage>
</organism>
<dbReference type="Proteomes" id="UP001595462">
    <property type="component" value="Unassembled WGS sequence"/>
</dbReference>
<keyword evidence="2" id="KW-1185">Reference proteome</keyword>
<evidence type="ECO:0000313" key="2">
    <source>
        <dbReference type="Proteomes" id="UP001595462"/>
    </source>
</evidence>
<proteinExistence type="predicted"/>